<feature type="domain" description="RING-type" evidence="3">
    <location>
        <begin position="278"/>
        <end position="324"/>
    </location>
</feature>
<feature type="region of interest" description="Disordered" evidence="2">
    <location>
        <begin position="57"/>
        <end position="81"/>
    </location>
</feature>
<reference evidence="4" key="1">
    <citation type="journal article" date="2020" name="Stud. Mycol.">
        <title>101 Dothideomycetes genomes: a test case for predicting lifestyles and emergence of pathogens.</title>
        <authorList>
            <person name="Haridas S."/>
            <person name="Albert R."/>
            <person name="Binder M."/>
            <person name="Bloem J."/>
            <person name="Labutti K."/>
            <person name="Salamov A."/>
            <person name="Andreopoulos B."/>
            <person name="Baker S."/>
            <person name="Barry K."/>
            <person name="Bills G."/>
            <person name="Bluhm B."/>
            <person name="Cannon C."/>
            <person name="Castanera R."/>
            <person name="Culley D."/>
            <person name="Daum C."/>
            <person name="Ezra D."/>
            <person name="Gonzalez J."/>
            <person name="Henrissat B."/>
            <person name="Kuo A."/>
            <person name="Liang C."/>
            <person name="Lipzen A."/>
            <person name="Lutzoni F."/>
            <person name="Magnuson J."/>
            <person name="Mondo S."/>
            <person name="Nolan M."/>
            <person name="Ohm R."/>
            <person name="Pangilinan J."/>
            <person name="Park H.-J."/>
            <person name="Ramirez L."/>
            <person name="Alfaro M."/>
            <person name="Sun H."/>
            <person name="Tritt A."/>
            <person name="Yoshinaga Y."/>
            <person name="Zwiers L.-H."/>
            <person name="Turgeon B."/>
            <person name="Goodwin S."/>
            <person name="Spatafora J."/>
            <person name="Crous P."/>
            <person name="Grigoriev I."/>
        </authorList>
    </citation>
    <scope>NUCLEOTIDE SEQUENCE</scope>
    <source>
        <strain evidence="4">CBS 269.34</strain>
    </source>
</reference>
<dbReference type="SUPFAM" id="SSF57850">
    <property type="entry name" value="RING/U-box"/>
    <property type="match status" value="1"/>
</dbReference>
<dbReference type="AlphaFoldDB" id="A0A6A6RBH1"/>
<dbReference type="Pfam" id="PF13639">
    <property type="entry name" value="zf-RING_2"/>
    <property type="match status" value="1"/>
</dbReference>
<name>A0A6A6RBH1_9PEZI</name>
<dbReference type="InterPro" id="IPR013083">
    <property type="entry name" value="Znf_RING/FYVE/PHD"/>
</dbReference>
<feature type="compositionally biased region" description="Polar residues" evidence="2">
    <location>
        <begin position="57"/>
        <end position="77"/>
    </location>
</feature>
<keyword evidence="1" id="KW-0863">Zinc-finger</keyword>
<proteinExistence type="predicted"/>
<gene>
    <name evidence="4" type="ORF">BU16DRAFT_205564</name>
</gene>
<dbReference type="Gene3D" id="3.30.40.10">
    <property type="entry name" value="Zinc/RING finger domain, C3HC4 (zinc finger)"/>
    <property type="match status" value="1"/>
</dbReference>
<evidence type="ECO:0000313" key="4">
    <source>
        <dbReference type="EMBL" id="KAF2501706.1"/>
    </source>
</evidence>
<protein>
    <recommendedName>
        <fullName evidence="3">RING-type domain-containing protein</fullName>
    </recommendedName>
</protein>
<dbReference type="EMBL" id="MU004182">
    <property type="protein sequence ID" value="KAF2501706.1"/>
    <property type="molecule type" value="Genomic_DNA"/>
</dbReference>
<dbReference type="GO" id="GO:0008270">
    <property type="term" value="F:zinc ion binding"/>
    <property type="evidence" value="ECO:0007669"/>
    <property type="project" value="UniProtKB-KW"/>
</dbReference>
<sequence length="390" mass="43963">MGGIVHVIQSAHQSAHQSASHDILIKGSRIYLSRCNSSFDRHSNLSLLVSSHQNFAPRHSTSTTLRPPATMPSQTSQNKHRSMYAPSYSTMLRTQDSISFEDILAVPFQSYSNLEIFKSIEKYEEESNRRKASGLAFEDCVLKTYLTPKDSWNKSLSSWHAAHEGLFAAEHALSRRVQPLTRRDDYIPTLMSLMRTSVEAAICVAQGARDPTTVFWQRLGLLPHSGEHKNSRSLQQHVNRLVQIIRLEIKRIKRRSALFLGSCFRGPAIGDREDHSECLICRHPYGGVHHLPLKLICGHVWGTKCILTWVSSNNGNSNTCPKCRKVLVPPRDWMDGFNEPVQLVITQLAQICNLYIAVAGEENYEASSLPELVRDMMVFVDILQNGGCKE</sequence>
<dbReference type="OrthoDB" id="2849579at2759"/>
<evidence type="ECO:0000256" key="1">
    <source>
        <dbReference type="PROSITE-ProRule" id="PRU00175"/>
    </source>
</evidence>
<evidence type="ECO:0000256" key="2">
    <source>
        <dbReference type="SAM" id="MobiDB-lite"/>
    </source>
</evidence>
<dbReference type="PROSITE" id="PS50089">
    <property type="entry name" value="ZF_RING_2"/>
    <property type="match status" value="1"/>
</dbReference>
<keyword evidence="1" id="KW-0479">Metal-binding</keyword>
<keyword evidence="5" id="KW-1185">Reference proteome</keyword>
<accession>A0A6A6RBH1</accession>
<keyword evidence="1" id="KW-0862">Zinc</keyword>
<evidence type="ECO:0000313" key="5">
    <source>
        <dbReference type="Proteomes" id="UP000799750"/>
    </source>
</evidence>
<evidence type="ECO:0000259" key="3">
    <source>
        <dbReference type="PROSITE" id="PS50089"/>
    </source>
</evidence>
<dbReference type="InterPro" id="IPR001841">
    <property type="entry name" value="Znf_RING"/>
</dbReference>
<dbReference type="Proteomes" id="UP000799750">
    <property type="component" value="Unassembled WGS sequence"/>
</dbReference>
<organism evidence="4 5">
    <name type="scientific">Lophium mytilinum</name>
    <dbReference type="NCBI Taxonomy" id="390894"/>
    <lineage>
        <taxon>Eukaryota</taxon>
        <taxon>Fungi</taxon>
        <taxon>Dikarya</taxon>
        <taxon>Ascomycota</taxon>
        <taxon>Pezizomycotina</taxon>
        <taxon>Dothideomycetes</taxon>
        <taxon>Pleosporomycetidae</taxon>
        <taxon>Mytilinidiales</taxon>
        <taxon>Mytilinidiaceae</taxon>
        <taxon>Lophium</taxon>
    </lineage>
</organism>